<accession>A0ABD3QL93</accession>
<dbReference type="GO" id="GO:0000502">
    <property type="term" value="C:proteasome complex"/>
    <property type="evidence" value="ECO:0007669"/>
    <property type="project" value="UniProtKB-KW"/>
</dbReference>
<keyword evidence="2" id="KW-0647">Proteasome</keyword>
<dbReference type="FunFam" id="1.10.10.10:FF:000070">
    <property type="entry name" value="26S proteasome non-ATPase regulatory subunit 12"/>
    <property type="match status" value="1"/>
</dbReference>
<dbReference type="SMART" id="SM00088">
    <property type="entry name" value="PINT"/>
    <property type="match status" value="1"/>
</dbReference>
<evidence type="ECO:0000313" key="4">
    <source>
        <dbReference type="EMBL" id="KAL3800857.1"/>
    </source>
</evidence>
<dbReference type="Gene3D" id="1.10.10.10">
    <property type="entry name" value="Winged helix-like DNA-binding domain superfamily/Winged helix DNA-binding domain"/>
    <property type="match status" value="1"/>
</dbReference>
<evidence type="ECO:0000256" key="1">
    <source>
        <dbReference type="ARBA" id="ARBA00006397"/>
    </source>
</evidence>
<evidence type="ECO:0000259" key="3">
    <source>
        <dbReference type="PROSITE" id="PS50250"/>
    </source>
</evidence>
<comment type="caution">
    <text evidence="4">The sequence shown here is derived from an EMBL/GenBank/DDBJ whole genome shotgun (WGS) entry which is preliminary data.</text>
</comment>
<proteinExistence type="inferred from homology"/>
<evidence type="ECO:0000313" key="5">
    <source>
        <dbReference type="Proteomes" id="UP001516023"/>
    </source>
</evidence>
<dbReference type="InterPro" id="IPR040896">
    <property type="entry name" value="RPN5_C"/>
</dbReference>
<sequence length="550" mass="61306">TVETFGIRTPPSPCPRALIVHFIIHRRHRPPTNQTNSFVLPTMSSAATSGKATGGQLEERLDLTNETTQKIAQATSLLQTADSPTATAAALTAALSLLSAHEKKCRTGNDTPSLLLVCQTMLTLARDGDASSSKQVLRDTLQQLATRRSQKSKAISCMVETVLPWIVEADGYTPLSGEECPLDVEARDALIQAVRSIAEGKMYLEAEFARMSRSRAILLEGEGDVAEAANVLGEVHVETYGSLSKREKVEFVLEQMRLNLMRKDYVRAHIVSNKIKKSTLEEEGMASLKVKYYSLLASYYQQHDRDALELAKCFHAIYGTFTGVMASDKTGGSSKNGGGGENVMAAEETMGWKEALTNTVVFLCLSEYSNEVKDMMERIRLDPRLEKIVECRDTIKAFLKNEIMHYPLPHQTTLESIPAFSTATLSPDLVTPGNNQPDETLRSHWHTTFHTRIIQHNLRVISMYYRRIHLSRLSQLLSLPSAEAESHISQMVSSGSLYAKIDRPKDIVRFSKKRSEEEVLSDWASDIKQLLGLVEETSYLIQKENMVQSH</sequence>
<feature type="domain" description="PCI" evidence="3">
    <location>
        <begin position="357"/>
        <end position="515"/>
    </location>
</feature>
<dbReference type="PANTHER" id="PTHR10855">
    <property type="entry name" value="26S PROTEASOME NON-ATPASE REGULATORY SUBUNIT 12/COP9 SIGNALOSOME COMPLEX SUBUNIT 4"/>
    <property type="match status" value="1"/>
</dbReference>
<keyword evidence="5" id="KW-1185">Reference proteome</keyword>
<evidence type="ECO:0000256" key="2">
    <source>
        <dbReference type="ARBA" id="ARBA00022942"/>
    </source>
</evidence>
<reference evidence="4 5" key="1">
    <citation type="journal article" date="2020" name="G3 (Bethesda)">
        <title>Improved Reference Genome for Cyclotella cryptica CCMP332, a Model for Cell Wall Morphogenesis, Salinity Adaptation, and Lipid Production in Diatoms (Bacillariophyta).</title>
        <authorList>
            <person name="Roberts W.R."/>
            <person name="Downey K.M."/>
            <person name="Ruck E.C."/>
            <person name="Traller J.C."/>
            <person name="Alverson A.J."/>
        </authorList>
    </citation>
    <scope>NUCLEOTIDE SEQUENCE [LARGE SCALE GENOMIC DNA]</scope>
    <source>
        <strain evidence="4 5">CCMP332</strain>
    </source>
</reference>
<dbReference type="Proteomes" id="UP001516023">
    <property type="component" value="Unassembled WGS sequence"/>
</dbReference>
<dbReference type="EMBL" id="JABMIG020000030">
    <property type="protein sequence ID" value="KAL3800857.1"/>
    <property type="molecule type" value="Genomic_DNA"/>
</dbReference>
<dbReference type="Pfam" id="PF22241">
    <property type="entry name" value="PSMD12-CSN4_N"/>
    <property type="match status" value="1"/>
</dbReference>
<organism evidence="4 5">
    <name type="scientific">Cyclotella cryptica</name>
    <dbReference type="NCBI Taxonomy" id="29204"/>
    <lineage>
        <taxon>Eukaryota</taxon>
        <taxon>Sar</taxon>
        <taxon>Stramenopiles</taxon>
        <taxon>Ochrophyta</taxon>
        <taxon>Bacillariophyta</taxon>
        <taxon>Coscinodiscophyceae</taxon>
        <taxon>Thalassiosirophycidae</taxon>
        <taxon>Stephanodiscales</taxon>
        <taxon>Stephanodiscaceae</taxon>
        <taxon>Cyclotella</taxon>
    </lineage>
</organism>
<dbReference type="GO" id="GO:0005634">
    <property type="term" value="C:nucleus"/>
    <property type="evidence" value="ECO:0007669"/>
    <property type="project" value="UniProtKB-ARBA"/>
</dbReference>
<dbReference type="InterPro" id="IPR040134">
    <property type="entry name" value="PSMD12/CSN4"/>
</dbReference>
<name>A0ABD3QL93_9STRA</name>
<gene>
    <name evidence="4" type="ORF">HJC23_001694</name>
</gene>
<dbReference type="PANTHER" id="PTHR10855:SF1">
    <property type="entry name" value="26S PROTEASOME NON-ATPASE REGULATORY SUBUNIT 12"/>
    <property type="match status" value="1"/>
</dbReference>
<dbReference type="AlphaFoldDB" id="A0ABD3QL93"/>
<dbReference type="InterPro" id="IPR054559">
    <property type="entry name" value="PSMD12-CSN4-like_N"/>
</dbReference>
<protein>
    <recommendedName>
        <fullName evidence="3">PCI domain-containing protein</fullName>
    </recommendedName>
</protein>
<dbReference type="InterPro" id="IPR036388">
    <property type="entry name" value="WH-like_DNA-bd_sf"/>
</dbReference>
<dbReference type="InterPro" id="IPR000717">
    <property type="entry name" value="PCI_dom"/>
</dbReference>
<comment type="similarity">
    <text evidence="1">Belongs to the proteasome subunit p55 family.</text>
</comment>
<dbReference type="InterPro" id="IPR036390">
    <property type="entry name" value="WH_DNA-bd_sf"/>
</dbReference>
<dbReference type="Pfam" id="PF01399">
    <property type="entry name" value="PCI"/>
    <property type="match status" value="1"/>
</dbReference>
<dbReference type="SUPFAM" id="SSF46785">
    <property type="entry name" value="Winged helix' DNA-binding domain"/>
    <property type="match status" value="1"/>
</dbReference>
<feature type="non-terminal residue" evidence="4">
    <location>
        <position position="1"/>
    </location>
</feature>
<dbReference type="Pfam" id="PF18098">
    <property type="entry name" value="RPN5_C"/>
    <property type="match status" value="1"/>
</dbReference>
<dbReference type="PROSITE" id="PS50250">
    <property type="entry name" value="PCI"/>
    <property type="match status" value="1"/>
</dbReference>